<name>A0ABV8U5Q6_9ACTN</name>
<keyword evidence="2" id="KW-1185">Reference proteome</keyword>
<dbReference type="Pfam" id="PF00300">
    <property type="entry name" value="His_Phos_1"/>
    <property type="match status" value="1"/>
</dbReference>
<dbReference type="PANTHER" id="PTHR48100:SF1">
    <property type="entry name" value="HISTIDINE PHOSPHATASE FAMILY PROTEIN-RELATED"/>
    <property type="match status" value="1"/>
</dbReference>
<protein>
    <submittedName>
        <fullName evidence="1">Histidine phosphatase family protein</fullName>
    </submittedName>
</protein>
<dbReference type="SUPFAM" id="SSF53254">
    <property type="entry name" value="Phosphoglycerate mutase-like"/>
    <property type="match status" value="1"/>
</dbReference>
<evidence type="ECO:0000313" key="1">
    <source>
        <dbReference type="EMBL" id="MFC4338091.1"/>
    </source>
</evidence>
<dbReference type="InterPro" id="IPR050275">
    <property type="entry name" value="PGM_Phosphatase"/>
</dbReference>
<dbReference type="SMART" id="SM00855">
    <property type="entry name" value="PGAM"/>
    <property type="match status" value="1"/>
</dbReference>
<organism evidence="1 2">
    <name type="scientific">Salininema proteolyticum</name>
    <dbReference type="NCBI Taxonomy" id="1607685"/>
    <lineage>
        <taxon>Bacteria</taxon>
        <taxon>Bacillati</taxon>
        <taxon>Actinomycetota</taxon>
        <taxon>Actinomycetes</taxon>
        <taxon>Glycomycetales</taxon>
        <taxon>Glycomycetaceae</taxon>
        <taxon>Salininema</taxon>
    </lineage>
</organism>
<dbReference type="Gene3D" id="3.40.50.1240">
    <property type="entry name" value="Phosphoglycerate mutase-like"/>
    <property type="match status" value="1"/>
</dbReference>
<dbReference type="Proteomes" id="UP001595823">
    <property type="component" value="Unassembled WGS sequence"/>
</dbReference>
<proteinExistence type="predicted"/>
<dbReference type="RefSeq" id="WP_380625775.1">
    <property type="nucleotide sequence ID" value="NZ_JBHSDK010000061.1"/>
</dbReference>
<accession>A0ABV8U5Q6</accession>
<reference evidence="2" key="1">
    <citation type="journal article" date="2019" name="Int. J. Syst. Evol. Microbiol.">
        <title>The Global Catalogue of Microorganisms (GCM) 10K type strain sequencing project: providing services to taxonomists for standard genome sequencing and annotation.</title>
        <authorList>
            <consortium name="The Broad Institute Genomics Platform"/>
            <consortium name="The Broad Institute Genome Sequencing Center for Infectious Disease"/>
            <person name="Wu L."/>
            <person name="Ma J."/>
        </authorList>
    </citation>
    <scope>NUCLEOTIDE SEQUENCE [LARGE SCALE GENOMIC DNA]</scope>
    <source>
        <strain evidence="2">IBRC-M 10908</strain>
    </source>
</reference>
<dbReference type="CDD" id="cd07067">
    <property type="entry name" value="HP_PGM_like"/>
    <property type="match status" value="1"/>
</dbReference>
<comment type="caution">
    <text evidence="1">The sequence shown here is derived from an EMBL/GenBank/DDBJ whole genome shotgun (WGS) entry which is preliminary data.</text>
</comment>
<dbReference type="InterPro" id="IPR013078">
    <property type="entry name" value="His_Pase_superF_clade-1"/>
</dbReference>
<dbReference type="EMBL" id="JBHSDK010000061">
    <property type="protein sequence ID" value="MFC4338091.1"/>
    <property type="molecule type" value="Genomic_DNA"/>
</dbReference>
<dbReference type="InterPro" id="IPR029033">
    <property type="entry name" value="His_PPase_superfam"/>
</dbReference>
<dbReference type="PANTHER" id="PTHR48100">
    <property type="entry name" value="BROAD-SPECIFICITY PHOSPHATASE YOR283W-RELATED"/>
    <property type="match status" value="1"/>
</dbReference>
<sequence length="193" mass="20980">MSRRSTVHLLRHGPTSATRRSLFAADEPLDAKGRDLVADWCGRLEADRAASSPLRRCLETAELAGHADPVVDGRWSELDFGQWKGLSLARAAELYPDDMSRWLEDPFGVSPPGGETFAQLKERVESAMRDLAATGETTLVVTSAGPIKAAVLSVLEAPSTSLWRIDPMPGSVTTFTAHDGIWSLRALSKEPVR</sequence>
<gene>
    <name evidence="1" type="ORF">ACFPET_23130</name>
</gene>
<evidence type="ECO:0000313" key="2">
    <source>
        <dbReference type="Proteomes" id="UP001595823"/>
    </source>
</evidence>